<proteinExistence type="predicted"/>
<dbReference type="AlphaFoldDB" id="A0A6M3LGJ3"/>
<dbReference type="EMBL" id="MT143065">
    <property type="protein sequence ID" value="QJA92424.1"/>
    <property type="molecule type" value="Genomic_DNA"/>
</dbReference>
<protein>
    <submittedName>
        <fullName evidence="1">Uncharacterized protein</fullName>
    </submittedName>
</protein>
<accession>A0A6M3LGJ3</accession>
<sequence length="99" mass="11216">MQTLTVSGGSCTPQRERYIPAQLNNLRSQIDGLESAFESLRDRLGSIRRSEPPTPVSAQVAKPETAEINCEIAEAIRQQVNRIFDLRERIDYQLETLEV</sequence>
<gene>
    <name evidence="1" type="ORF">MM415B04694_0013</name>
</gene>
<evidence type="ECO:0000313" key="1">
    <source>
        <dbReference type="EMBL" id="QJA92424.1"/>
    </source>
</evidence>
<reference evidence="1" key="1">
    <citation type="submission" date="2020-03" db="EMBL/GenBank/DDBJ databases">
        <title>The deep terrestrial virosphere.</title>
        <authorList>
            <person name="Holmfeldt K."/>
            <person name="Nilsson E."/>
            <person name="Simone D."/>
            <person name="Lopez-Fernandez M."/>
            <person name="Wu X."/>
            <person name="de Brujin I."/>
            <person name="Lundin D."/>
            <person name="Andersson A."/>
            <person name="Bertilsson S."/>
            <person name="Dopson M."/>
        </authorList>
    </citation>
    <scope>NUCLEOTIDE SEQUENCE</scope>
    <source>
        <strain evidence="1">MM415B04694</strain>
    </source>
</reference>
<name>A0A6M3LGJ3_9ZZZZ</name>
<organism evidence="1">
    <name type="scientific">viral metagenome</name>
    <dbReference type="NCBI Taxonomy" id="1070528"/>
    <lineage>
        <taxon>unclassified sequences</taxon>
        <taxon>metagenomes</taxon>
        <taxon>organismal metagenomes</taxon>
    </lineage>
</organism>